<dbReference type="FunFam" id="2.40.10.10:FF:000039">
    <property type="entry name" value="Brain-specific serine protease 4"/>
    <property type="match status" value="1"/>
</dbReference>
<keyword evidence="1" id="KW-0645">Protease</keyword>
<dbReference type="PRINTS" id="PR00722">
    <property type="entry name" value="CHYMOTRYPSIN"/>
</dbReference>
<dbReference type="InterPro" id="IPR043504">
    <property type="entry name" value="Peptidase_S1_PA_chymotrypsin"/>
</dbReference>
<dbReference type="InterPro" id="IPR033116">
    <property type="entry name" value="TRYPSIN_SER"/>
</dbReference>
<reference evidence="7" key="2">
    <citation type="submission" date="2025-09" db="UniProtKB">
        <authorList>
            <consortium name="Ensembl"/>
        </authorList>
    </citation>
    <scope>IDENTIFICATION</scope>
</reference>
<dbReference type="PROSITE" id="PS50240">
    <property type="entry name" value="TRYPSIN_DOM"/>
    <property type="match status" value="1"/>
</dbReference>
<evidence type="ECO:0000256" key="2">
    <source>
        <dbReference type="ARBA" id="ARBA00022801"/>
    </source>
</evidence>
<dbReference type="AlphaFoldDB" id="A0A8C6EY64"/>
<evidence type="ECO:0000256" key="3">
    <source>
        <dbReference type="ARBA" id="ARBA00022825"/>
    </source>
</evidence>
<dbReference type="PROSITE" id="PS00135">
    <property type="entry name" value="TRYPSIN_SER"/>
    <property type="match status" value="1"/>
</dbReference>
<dbReference type="SUPFAM" id="SSF50494">
    <property type="entry name" value="Trypsin-like serine proteases"/>
    <property type="match status" value="1"/>
</dbReference>
<dbReference type="InterPro" id="IPR001314">
    <property type="entry name" value="Peptidase_S1A"/>
</dbReference>
<dbReference type="InterPro" id="IPR009003">
    <property type="entry name" value="Peptidase_S1_PA"/>
</dbReference>
<organism evidence="7 8">
    <name type="scientific">Marmota marmota marmota</name>
    <name type="common">Alpine marmot</name>
    <dbReference type="NCBI Taxonomy" id="9994"/>
    <lineage>
        <taxon>Eukaryota</taxon>
        <taxon>Metazoa</taxon>
        <taxon>Chordata</taxon>
        <taxon>Craniata</taxon>
        <taxon>Vertebrata</taxon>
        <taxon>Euteleostomi</taxon>
        <taxon>Mammalia</taxon>
        <taxon>Eutheria</taxon>
        <taxon>Euarchontoglires</taxon>
        <taxon>Glires</taxon>
        <taxon>Rodentia</taxon>
        <taxon>Sciuromorpha</taxon>
        <taxon>Sciuridae</taxon>
        <taxon>Xerinae</taxon>
        <taxon>Marmotini</taxon>
        <taxon>Marmota</taxon>
    </lineage>
</organism>
<evidence type="ECO:0000313" key="7">
    <source>
        <dbReference type="Ensembl" id="ENSMMMP00000023811.1"/>
    </source>
</evidence>
<dbReference type="InterPro" id="IPR001254">
    <property type="entry name" value="Trypsin_dom"/>
</dbReference>
<keyword evidence="5" id="KW-0732">Signal</keyword>
<dbReference type="PANTHER" id="PTHR24252">
    <property type="entry name" value="ACROSIN-RELATED"/>
    <property type="match status" value="1"/>
</dbReference>
<proteinExistence type="predicted"/>
<evidence type="ECO:0000259" key="6">
    <source>
        <dbReference type="PROSITE" id="PS50240"/>
    </source>
</evidence>
<evidence type="ECO:0000256" key="1">
    <source>
        <dbReference type="ARBA" id="ARBA00022670"/>
    </source>
</evidence>
<dbReference type="GO" id="GO:0004252">
    <property type="term" value="F:serine-type endopeptidase activity"/>
    <property type="evidence" value="ECO:0007669"/>
    <property type="project" value="InterPro"/>
</dbReference>
<reference evidence="7" key="1">
    <citation type="submission" date="2025-08" db="UniProtKB">
        <authorList>
            <consortium name="Ensembl"/>
        </authorList>
    </citation>
    <scope>IDENTIFICATION</scope>
</reference>
<name>A0A8C6EY64_MARMA</name>
<keyword evidence="2" id="KW-0378">Hydrolase</keyword>
<dbReference type="SMART" id="SM00020">
    <property type="entry name" value="Tryp_SPc"/>
    <property type="match status" value="1"/>
</dbReference>
<evidence type="ECO:0000256" key="4">
    <source>
        <dbReference type="ARBA" id="ARBA00023157"/>
    </source>
</evidence>
<evidence type="ECO:0000256" key="5">
    <source>
        <dbReference type="SAM" id="SignalP"/>
    </source>
</evidence>
<dbReference type="Pfam" id="PF00089">
    <property type="entry name" value="Trypsin"/>
    <property type="match status" value="1"/>
</dbReference>
<accession>A0A8C6EY64</accession>
<keyword evidence="8" id="KW-1185">Reference proteome</keyword>
<protein>
    <recommendedName>
        <fullName evidence="6">Peptidase S1 domain-containing protein</fullName>
    </recommendedName>
</protein>
<keyword evidence="3" id="KW-0720">Serine protease</keyword>
<keyword evidence="4" id="KW-1015">Disulfide bond</keyword>
<feature type="signal peptide" evidence="5">
    <location>
        <begin position="1"/>
        <end position="33"/>
    </location>
</feature>
<dbReference type="GeneTree" id="ENSGT00940000157345"/>
<dbReference type="Proteomes" id="UP000694407">
    <property type="component" value="Unplaced"/>
</dbReference>
<dbReference type="GO" id="GO:0006508">
    <property type="term" value="P:proteolysis"/>
    <property type="evidence" value="ECO:0007669"/>
    <property type="project" value="UniProtKB-KW"/>
</dbReference>
<dbReference type="Ensembl" id="ENSMMMT00000026958.1">
    <property type="protein sequence ID" value="ENSMMMP00000023811.1"/>
    <property type="gene ID" value="ENSMMMG00000020842.1"/>
</dbReference>
<feature type="domain" description="Peptidase S1" evidence="6">
    <location>
        <begin position="60"/>
        <end position="309"/>
    </location>
</feature>
<dbReference type="CDD" id="cd00190">
    <property type="entry name" value="Tryp_SPc"/>
    <property type="match status" value="1"/>
</dbReference>
<feature type="chain" id="PRO_5034745815" description="Peptidase S1 domain-containing protein" evidence="5">
    <location>
        <begin position="34"/>
        <end position="355"/>
    </location>
</feature>
<evidence type="ECO:0000313" key="8">
    <source>
        <dbReference type="Proteomes" id="UP000694407"/>
    </source>
</evidence>
<sequence>MASTGIKLSGEGRQGLCMLATLLFCLCLQPLHAQNTMPNLSEGKRADARVCGRTRFTGKIFGGQNAEPEQWPWQASVFLNGTYVCGAALIDSNWVASAAHCFQRSQNPDDYWILLGYNRMTDPSNYSMQMAVSQLIVHPDFDKHHFLGSDITLMKLHVPVNFNSHVLPACLPESSTKPDPKSSCWISGWGMTLLSASPLLRLPLNLQSSCLKVSLLDNEDCNAYYRYSDPNATGSKSVGVFDDMVCAGDPMNGTSICRGDSGGPLVCPLGGVWYLFGLTSWSAECRFPVGPSVFTNLSYFADWIKQHQKEAPTPSSIMASSTQKQPALSPVLKPRMTVLLSAQFLLLWLSLVSAQ</sequence>
<dbReference type="PANTHER" id="PTHR24252:SF11">
    <property type="entry name" value="ATRIAL NATRIURETIC PEPTIDE-CONVERTING ENZYME ISOFORM X1"/>
    <property type="match status" value="1"/>
</dbReference>
<dbReference type="Gene3D" id="2.40.10.10">
    <property type="entry name" value="Trypsin-like serine proteases"/>
    <property type="match status" value="1"/>
</dbReference>